<reference evidence="2 3" key="1">
    <citation type="submission" date="2021-06" db="EMBL/GenBank/DDBJ databases">
        <title>Caerostris extrusa draft genome.</title>
        <authorList>
            <person name="Kono N."/>
            <person name="Arakawa K."/>
        </authorList>
    </citation>
    <scope>NUCLEOTIDE SEQUENCE [LARGE SCALE GENOMIC DNA]</scope>
</reference>
<keyword evidence="3" id="KW-1185">Reference proteome</keyword>
<evidence type="ECO:0000256" key="1">
    <source>
        <dbReference type="SAM" id="MobiDB-lite"/>
    </source>
</evidence>
<accession>A0AAV4U3N0</accession>
<dbReference type="EMBL" id="BPLR01012228">
    <property type="protein sequence ID" value="GIY52325.1"/>
    <property type="molecule type" value="Genomic_DNA"/>
</dbReference>
<comment type="caution">
    <text evidence="2">The sequence shown here is derived from an EMBL/GenBank/DDBJ whole genome shotgun (WGS) entry which is preliminary data.</text>
</comment>
<organism evidence="2 3">
    <name type="scientific">Caerostris extrusa</name>
    <name type="common">Bark spider</name>
    <name type="synonym">Caerostris bankana</name>
    <dbReference type="NCBI Taxonomy" id="172846"/>
    <lineage>
        <taxon>Eukaryota</taxon>
        <taxon>Metazoa</taxon>
        <taxon>Ecdysozoa</taxon>
        <taxon>Arthropoda</taxon>
        <taxon>Chelicerata</taxon>
        <taxon>Arachnida</taxon>
        <taxon>Araneae</taxon>
        <taxon>Araneomorphae</taxon>
        <taxon>Entelegynae</taxon>
        <taxon>Araneoidea</taxon>
        <taxon>Araneidae</taxon>
        <taxon>Caerostris</taxon>
    </lineage>
</organism>
<evidence type="ECO:0000313" key="3">
    <source>
        <dbReference type="Proteomes" id="UP001054945"/>
    </source>
</evidence>
<feature type="compositionally biased region" description="Polar residues" evidence="1">
    <location>
        <begin position="67"/>
        <end position="81"/>
    </location>
</feature>
<dbReference type="AlphaFoldDB" id="A0AAV4U3N0"/>
<sequence>MRFHHHNTSNSKHYTPFKLQVSSQERARNSTTSQQPRQHHVTTCGSKHPLISTTGKHQFRAQGPDGGTQSPINHISNYPSI</sequence>
<feature type="region of interest" description="Disordered" evidence="1">
    <location>
        <begin position="1"/>
        <end position="81"/>
    </location>
</feature>
<protein>
    <submittedName>
        <fullName evidence="2">Uncharacterized protein</fullName>
    </submittedName>
</protein>
<name>A0AAV4U3N0_CAEEX</name>
<proteinExistence type="predicted"/>
<evidence type="ECO:0000313" key="2">
    <source>
        <dbReference type="EMBL" id="GIY52325.1"/>
    </source>
</evidence>
<dbReference type="Proteomes" id="UP001054945">
    <property type="component" value="Unassembled WGS sequence"/>
</dbReference>
<feature type="compositionally biased region" description="Polar residues" evidence="1">
    <location>
        <begin position="20"/>
        <end position="56"/>
    </location>
</feature>
<gene>
    <name evidence="2" type="ORF">CEXT_133001</name>
</gene>